<accession>A0A8C9V0P1</accession>
<reference evidence="7" key="3">
    <citation type="submission" date="2025-09" db="UniProtKB">
        <authorList>
            <consortium name="Ensembl"/>
        </authorList>
    </citation>
    <scope>IDENTIFICATION</scope>
</reference>
<keyword evidence="3 6" id="KW-0732">Signal</keyword>
<evidence type="ECO:0000313" key="7">
    <source>
        <dbReference type="Ensembl" id="ENSSFOP00015012476.1"/>
    </source>
</evidence>
<comment type="subcellular location">
    <subcellularLocation>
        <location evidence="1">Cell membrane</location>
        <topology evidence="1">Single-pass type I membrane protein</topology>
    </subcellularLocation>
</comment>
<dbReference type="PANTHER" id="PTHR10570">
    <property type="entry name" value="T-CELL SURFACE GLYCOPROTEIN CD3 GAMMA CHAIN / DELTA CHAIN"/>
    <property type="match status" value="1"/>
</dbReference>
<feature type="compositionally biased region" description="Low complexity" evidence="4">
    <location>
        <begin position="133"/>
        <end position="149"/>
    </location>
</feature>
<keyword evidence="2" id="KW-1003">Cell membrane</keyword>
<sequence>MERLLIFFSLCLAVMADSGDVTFNLQTLTLTCPKEAKSLKHKDVEIKDADINPYVVTYTEEKQGLYECSYEEDEATQIYYFYVKGKVGDNLYELDGFLVAGIIVGDLLVTAGIVIIIYLWAQKKSAAAARVSAGRSAPPRSAPRGPAVPNRDYEPLNLRTRDNATYAVAGVNRTG</sequence>
<dbReference type="GO" id="GO:0009897">
    <property type="term" value="C:external side of plasma membrane"/>
    <property type="evidence" value="ECO:0007669"/>
    <property type="project" value="TreeGrafter"/>
</dbReference>
<organism evidence="7 8">
    <name type="scientific">Scleropages formosus</name>
    <name type="common">Asian bonytongue</name>
    <name type="synonym">Osteoglossum formosum</name>
    <dbReference type="NCBI Taxonomy" id="113540"/>
    <lineage>
        <taxon>Eukaryota</taxon>
        <taxon>Metazoa</taxon>
        <taxon>Chordata</taxon>
        <taxon>Craniata</taxon>
        <taxon>Vertebrata</taxon>
        <taxon>Euteleostomi</taxon>
        <taxon>Actinopterygii</taxon>
        <taxon>Neopterygii</taxon>
        <taxon>Teleostei</taxon>
        <taxon>Osteoglossocephala</taxon>
        <taxon>Osteoglossomorpha</taxon>
        <taxon>Osteoglossiformes</taxon>
        <taxon>Osteoglossidae</taxon>
        <taxon>Scleropages</taxon>
    </lineage>
</organism>
<dbReference type="GO" id="GO:0004888">
    <property type="term" value="F:transmembrane signaling receptor activity"/>
    <property type="evidence" value="ECO:0007669"/>
    <property type="project" value="TreeGrafter"/>
</dbReference>
<feature type="chain" id="PRO_5034489334" description="T-cell surface glycoprotein CD3 epsilon chain" evidence="6">
    <location>
        <begin position="17"/>
        <end position="175"/>
    </location>
</feature>
<keyword evidence="5" id="KW-0812">Transmembrane</keyword>
<proteinExistence type="predicted"/>
<dbReference type="Ensembl" id="ENSSFOT00015012633.2">
    <property type="protein sequence ID" value="ENSSFOP00015012476.1"/>
    <property type="gene ID" value="ENSSFOG00015008054.2"/>
</dbReference>
<dbReference type="GeneTree" id="ENSGT00730000111885"/>
<reference evidence="7" key="2">
    <citation type="submission" date="2025-08" db="UniProtKB">
        <authorList>
            <consortium name="Ensembl"/>
        </authorList>
    </citation>
    <scope>IDENTIFICATION</scope>
</reference>
<evidence type="ECO:0000256" key="1">
    <source>
        <dbReference type="ARBA" id="ARBA00004251"/>
    </source>
</evidence>
<evidence type="ECO:0000256" key="6">
    <source>
        <dbReference type="SAM" id="SignalP"/>
    </source>
</evidence>
<evidence type="ECO:0000256" key="2">
    <source>
        <dbReference type="ARBA" id="ARBA00022475"/>
    </source>
</evidence>
<gene>
    <name evidence="7" type="primary">cd3e</name>
</gene>
<dbReference type="GO" id="GO:0042105">
    <property type="term" value="C:alpha-beta T cell receptor complex"/>
    <property type="evidence" value="ECO:0007669"/>
    <property type="project" value="TreeGrafter"/>
</dbReference>
<dbReference type="OrthoDB" id="9947847at2759"/>
<keyword evidence="8" id="KW-1185">Reference proteome</keyword>
<dbReference type="GO" id="GO:0007166">
    <property type="term" value="P:cell surface receptor signaling pathway"/>
    <property type="evidence" value="ECO:0007669"/>
    <property type="project" value="TreeGrafter"/>
</dbReference>
<evidence type="ECO:0000256" key="4">
    <source>
        <dbReference type="SAM" id="MobiDB-lite"/>
    </source>
</evidence>
<dbReference type="PANTHER" id="PTHR10570:SF9">
    <property type="entry name" value="T-CELL SURFACE GLYCOPROTEIN CD3 EPSILON CHAIN"/>
    <property type="match status" value="1"/>
</dbReference>
<protein>
    <recommendedName>
        <fullName evidence="9">T-cell surface glycoprotein CD3 epsilon chain</fullName>
    </recommendedName>
</protein>
<dbReference type="AlphaFoldDB" id="A0A8C9V0P1"/>
<name>A0A8C9V0P1_SCLFO</name>
<dbReference type="InterPro" id="IPR015484">
    <property type="entry name" value="CD3_esu/gsu/dsu"/>
</dbReference>
<keyword evidence="5" id="KW-1133">Transmembrane helix</keyword>
<evidence type="ECO:0000256" key="5">
    <source>
        <dbReference type="SAM" id="Phobius"/>
    </source>
</evidence>
<evidence type="ECO:0000313" key="8">
    <source>
        <dbReference type="Proteomes" id="UP000694397"/>
    </source>
</evidence>
<dbReference type="Proteomes" id="UP000694397">
    <property type="component" value="Chromosome 10"/>
</dbReference>
<feature type="signal peptide" evidence="6">
    <location>
        <begin position="1"/>
        <end position="16"/>
    </location>
</feature>
<keyword evidence="5" id="KW-0472">Membrane</keyword>
<evidence type="ECO:0008006" key="9">
    <source>
        <dbReference type="Google" id="ProtNLM"/>
    </source>
</evidence>
<reference evidence="7 8" key="1">
    <citation type="submission" date="2019-04" db="EMBL/GenBank/DDBJ databases">
        <authorList>
            <consortium name="Wellcome Sanger Institute Data Sharing"/>
        </authorList>
    </citation>
    <scope>NUCLEOTIDE SEQUENCE [LARGE SCALE GENOMIC DNA]</scope>
</reference>
<feature type="transmembrane region" description="Helical" evidence="5">
    <location>
        <begin position="97"/>
        <end position="121"/>
    </location>
</feature>
<evidence type="ECO:0000256" key="3">
    <source>
        <dbReference type="ARBA" id="ARBA00022729"/>
    </source>
</evidence>
<feature type="region of interest" description="Disordered" evidence="4">
    <location>
        <begin position="133"/>
        <end position="156"/>
    </location>
</feature>
<dbReference type="KEGG" id="sfm:108932125"/>
<dbReference type="GO" id="GO:0045059">
    <property type="term" value="P:positive thymic T cell selection"/>
    <property type="evidence" value="ECO:0007669"/>
    <property type="project" value="TreeGrafter"/>
</dbReference>